<reference evidence="5 6" key="1">
    <citation type="submission" date="2024-08" db="EMBL/GenBank/DDBJ databases">
        <authorList>
            <person name="Cucini C."/>
            <person name="Frati F."/>
        </authorList>
    </citation>
    <scope>NUCLEOTIDE SEQUENCE [LARGE SCALE GENOMIC DNA]</scope>
</reference>
<dbReference type="Proteomes" id="UP001642540">
    <property type="component" value="Unassembled WGS sequence"/>
</dbReference>
<comment type="caution">
    <text evidence="5">The sequence shown here is derived from an EMBL/GenBank/DDBJ whole genome shotgun (WGS) entry which is preliminary data.</text>
</comment>
<dbReference type="InterPro" id="IPR004145">
    <property type="entry name" value="DUF243"/>
</dbReference>
<feature type="coiled-coil region" evidence="1">
    <location>
        <begin position="686"/>
        <end position="713"/>
    </location>
</feature>
<organism evidence="5 6">
    <name type="scientific">Orchesella dallaii</name>
    <dbReference type="NCBI Taxonomy" id="48710"/>
    <lineage>
        <taxon>Eukaryota</taxon>
        <taxon>Metazoa</taxon>
        <taxon>Ecdysozoa</taxon>
        <taxon>Arthropoda</taxon>
        <taxon>Hexapoda</taxon>
        <taxon>Collembola</taxon>
        <taxon>Entomobryomorpha</taxon>
        <taxon>Entomobryoidea</taxon>
        <taxon>Orchesellidae</taxon>
        <taxon>Orchesellinae</taxon>
        <taxon>Orchesella</taxon>
    </lineage>
</organism>
<accession>A0ABP1RFT9</accession>
<evidence type="ECO:0000256" key="3">
    <source>
        <dbReference type="SAM" id="SignalP"/>
    </source>
</evidence>
<dbReference type="Pfam" id="PF03103">
    <property type="entry name" value="DUF243"/>
    <property type="match status" value="1"/>
</dbReference>
<evidence type="ECO:0000313" key="5">
    <source>
        <dbReference type="EMBL" id="CAL8126860.1"/>
    </source>
</evidence>
<sequence>MVRIALLLLAGVIPVLAQYQNYQRNRFTDYGDYSGYSTSGSSEQQQQRNDFGVQQRSFFPSHYNNNNRAQQQVGNNFGASGISAPANNVNNNNNNNYFGRDRHAIVPSSLRELEESYIRSLSSSSSTTQPFLDPYSENRQTLPPQLAQGVENYSGFIANRQQFTHSHYNKNEQNPFVQQKQQVLQQQNNGNQAQSAPITYGIPLLNQQISASNSIEAQYGQKDQYNGKYYDYHQKSNVVPNFPDFSDRPPIPEEPYIPDENEGYGQAPQKLVRPTTSDVRGFGAKVNQPPIASPPSIFDPSFPEPVLQRGFIPSFGPPTKEPCKPVPLQETPGLEEQGYNHLSQQSDVPASIIPILRPEYPKDKDEYVLPDEASSDTPEEQESTRKGKVYKHISVHVPAEDLDEEVSAPKVVKVTKKPEKHLKVIFIKPPETPTPKTEVEVSPTPQHKTLVYLLSQSGGTRTPIKLVSPTPFKPTPPQVYFLRYKDPNTGASHPQPSSESEPSESESASGSGSSEREVEPTTPNPPVIKDLQSQLDPDAELLRSAPLPVIPTSAYTTFSSPGTTAFSNLAAKTTLSSPTIFTNYNTNPTFGTVAPSQISINNGNNHLDALQFNMNTFPSLQAHTNNNPLSPNYFSSIYHLYPPPTVTGASIPSQNLVSMYLNPLHQQYHHPQYQQLYQLDQSKSGTEQKSTALQELRRKKSNAKELRDDELCAHLYAQCLSLRTRPCLFFPCGVHKIFVRRFLHVLQQYRK</sequence>
<evidence type="ECO:0000256" key="1">
    <source>
        <dbReference type="SAM" id="Coils"/>
    </source>
</evidence>
<dbReference type="PANTHER" id="PTHR31927">
    <property type="entry name" value="FI07246P-RELATED-RELATED"/>
    <property type="match status" value="1"/>
</dbReference>
<evidence type="ECO:0000259" key="4">
    <source>
        <dbReference type="SMART" id="SM00690"/>
    </source>
</evidence>
<evidence type="ECO:0000313" key="6">
    <source>
        <dbReference type="Proteomes" id="UP001642540"/>
    </source>
</evidence>
<gene>
    <name evidence="5" type="ORF">ODALV1_LOCUS21585</name>
</gene>
<feature type="compositionally biased region" description="Low complexity" evidence="2">
    <location>
        <begin position="492"/>
        <end position="513"/>
    </location>
</feature>
<evidence type="ECO:0000256" key="2">
    <source>
        <dbReference type="SAM" id="MobiDB-lite"/>
    </source>
</evidence>
<keyword evidence="1" id="KW-0175">Coiled coil</keyword>
<feature type="region of interest" description="Disordered" evidence="2">
    <location>
        <begin position="477"/>
        <end position="531"/>
    </location>
</feature>
<proteinExistence type="predicted"/>
<keyword evidence="3" id="KW-0732">Signal</keyword>
<feature type="signal peptide" evidence="3">
    <location>
        <begin position="1"/>
        <end position="17"/>
    </location>
</feature>
<feature type="region of interest" description="Disordered" evidence="2">
    <location>
        <begin position="363"/>
        <end position="387"/>
    </location>
</feature>
<keyword evidence="6" id="KW-1185">Reference proteome</keyword>
<name>A0ABP1RFT9_9HEXA</name>
<feature type="domain" description="DUF243" evidence="4">
    <location>
        <begin position="387"/>
        <end position="487"/>
    </location>
</feature>
<dbReference type="SMART" id="SM00690">
    <property type="entry name" value="DM5"/>
    <property type="match status" value="1"/>
</dbReference>
<dbReference type="PANTHER" id="PTHR31927:SF2">
    <property type="entry name" value="FI07246P-RELATED"/>
    <property type="match status" value="1"/>
</dbReference>
<dbReference type="EMBL" id="CAXLJM020000072">
    <property type="protein sequence ID" value="CAL8126860.1"/>
    <property type="molecule type" value="Genomic_DNA"/>
</dbReference>
<protein>
    <recommendedName>
        <fullName evidence="4">DUF243 domain-containing protein</fullName>
    </recommendedName>
</protein>
<feature type="chain" id="PRO_5047363765" description="DUF243 domain-containing protein" evidence="3">
    <location>
        <begin position="18"/>
        <end position="751"/>
    </location>
</feature>